<organism evidence="2 3">
    <name type="scientific">Corchorus olitorius</name>
    <dbReference type="NCBI Taxonomy" id="93759"/>
    <lineage>
        <taxon>Eukaryota</taxon>
        <taxon>Viridiplantae</taxon>
        <taxon>Streptophyta</taxon>
        <taxon>Embryophyta</taxon>
        <taxon>Tracheophyta</taxon>
        <taxon>Spermatophyta</taxon>
        <taxon>Magnoliopsida</taxon>
        <taxon>eudicotyledons</taxon>
        <taxon>Gunneridae</taxon>
        <taxon>Pentapetalae</taxon>
        <taxon>rosids</taxon>
        <taxon>malvids</taxon>
        <taxon>Malvales</taxon>
        <taxon>Malvaceae</taxon>
        <taxon>Grewioideae</taxon>
        <taxon>Apeibeae</taxon>
        <taxon>Corchorus</taxon>
    </lineage>
</organism>
<feature type="transmembrane region" description="Helical" evidence="1">
    <location>
        <begin position="173"/>
        <end position="192"/>
    </location>
</feature>
<sequence>MGSSLSFLNPRRAISYAMCTFAPAGACYFGQRSRFLVNLRERHKFAVWQVALTGVVFGGFSCAFLHYFEINRKRFSKIGPRFMIGLCCFLAGTGLLILHDVVNGNSPNENGLLGLAFAALFLWGVKISVAPGRDLPLAPVILRFLVTSIYFCGAGIALPILPDTVNGNSPDEYGLLGLAFAALFLLGVEISVAPGSDLPLAPVILRFLVTSSYFCGVGIGQPILHDAVHGNSPDENVLLGLAFAALFLWGVEISVAPGRDLPLAPVILHFLVTSSYFCGGGFLNKYFIFSILLALCYIFGNHFKNFWVDVPQRQTEIIEGSGSEKEGSENEVGDGA</sequence>
<feature type="transmembrane region" description="Helical" evidence="1">
    <location>
        <begin position="141"/>
        <end position="161"/>
    </location>
</feature>
<accession>A0A1R3IZR3</accession>
<name>A0A1R3IZR3_9ROSI</name>
<comment type="caution">
    <text evidence="2">The sequence shown here is derived from an EMBL/GenBank/DDBJ whole genome shotgun (WGS) entry which is preliminary data.</text>
</comment>
<dbReference type="AlphaFoldDB" id="A0A1R3IZR3"/>
<proteinExistence type="predicted"/>
<protein>
    <submittedName>
        <fullName evidence="2">Uncharacterized protein</fullName>
    </submittedName>
</protein>
<feature type="transmembrane region" description="Helical" evidence="1">
    <location>
        <begin position="236"/>
        <end position="255"/>
    </location>
</feature>
<evidence type="ECO:0000313" key="2">
    <source>
        <dbReference type="EMBL" id="OMO88068.1"/>
    </source>
</evidence>
<feature type="transmembrane region" description="Helical" evidence="1">
    <location>
        <begin position="46"/>
        <end position="68"/>
    </location>
</feature>
<keyword evidence="1" id="KW-0812">Transmembrane</keyword>
<keyword evidence="1" id="KW-1133">Transmembrane helix</keyword>
<keyword evidence="3" id="KW-1185">Reference proteome</keyword>
<feature type="transmembrane region" description="Helical" evidence="1">
    <location>
        <begin position="267"/>
        <end position="300"/>
    </location>
</feature>
<feature type="transmembrane region" description="Helical" evidence="1">
    <location>
        <begin position="80"/>
        <end position="99"/>
    </location>
</feature>
<reference evidence="3" key="1">
    <citation type="submission" date="2013-09" db="EMBL/GenBank/DDBJ databases">
        <title>Corchorus olitorius genome sequencing.</title>
        <authorList>
            <person name="Alam M."/>
            <person name="Haque M.S."/>
            <person name="Islam M.S."/>
            <person name="Emdad E.M."/>
            <person name="Islam M.M."/>
            <person name="Ahmed B."/>
            <person name="Halim A."/>
            <person name="Hossen Q.M.M."/>
            <person name="Hossain M.Z."/>
            <person name="Ahmed R."/>
            <person name="Khan M.M."/>
            <person name="Islam R."/>
            <person name="Rashid M.M."/>
            <person name="Khan S.A."/>
            <person name="Rahman M.S."/>
            <person name="Alam M."/>
            <person name="Yahiya A.S."/>
            <person name="Khan M.S."/>
            <person name="Azam M.S."/>
            <person name="Haque T."/>
            <person name="Lashkar M.Z.H."/>
            <person name="Akhand A.I."/>
            <person name="Morshed G."/>
            <person name="Roy S."/>
            <person name="Uddin K.S."/>
            <person name="Rabeya T."/>
            <person name="Hossain A.S."/>
            <person name="Chowdhury A."/>
            <person name="Snigdha A.R."/>
            <person name="Mortoza M.S."/>
            <person name="Matin S.A."/>
            <person name="Hoque S.M.E."/>
            <person name="Islam M.K."/>
            <person name="Roy D.K."/>
            <person name="Haider R."/>
            <person name="Moosa M.M."/>
            <person name="Elias S.M."/>
            <person name="Hasan A.M."/>
            <person name="Jahan S."/>
            <person name="Shafiuddin M."/>
            <person name="Mahmood N."/>
            <person name="Shommy N.S."/>
        </authorList>
    </citation>
    <scope>NUCLEOTIDE SEQUENCE [LARGE SCALE GENOMIC DNA]</scope>
    <source>
        <strain evidence="3">cv. O-4</strain>
    </source>
</reference>
<dbReference type="Proteomes" id="UP000187203">
    <property type="component" value="Unassembled WGS sequence"/>
</dbReference>
<feature type="transmembrane region" description="Helical" evidence="1">
    <location>
        <begin position="12"/>
        <end position="31"/>
    </location>
</feature>
<gene>
    <name evidence="2" type="ORF">COLO4_20484</name>
</gene>
<dbReference type="EMBL" id="AWUE01017170">
    <property type="protein sequence ID" value="OMO88068.1"/>
    <property type="molecule type" value="Genomic_DNA"/>
</dbReference>
<evidence type="ECO:0000256" key="1">
    <source>
        <dbReference type="SAM" id="Phobius"/>
    </source>
</evidence>
<feature type="transmembrane region" description="Helical" evidence="1">
    <location>
        <begin position="204"/>
        <end position="224"/>
    </location>
</feature>
<keyword evidence="1" id="KW-0472">Membrane</keyword>
<evidence type="ECO:0000313" key="3">
    <source>
        <dbReference type="Proteomes" id="UP000187203"/>
    </source>
</evidence>
<feature type="transmembrane region" description="Helical" evidence="1">
    <location>
        <begin position="111"/>
        <end position="129"/>
    </location>
</feature>